<evidence type="ECO:0000313" key="8">
    <source>
        <dbReference type="Proteomes" id="UP000887575"/>
    </source>
</evidence>
<dbReference type="SMART" id="SM00289">
    <property type="entry name" value="WR1"/>
    <property type="match status" value="2"/>
</dbReference>
<dbReference type="CDD" id="cd00063">
    <property type="entry name" value="FN3"/>
    <property type="match status" value="5"/>
</dbReference>
<dbReference type="InterPro" id="IPR036179">
    <property type="entry name" value="Ig-like_dom_sf"/>
</dbReference>
<keyword evidence="4" id="KW-0812">Transmembrane</keyword>
<sequence length="1498" mass="167763">MLGRVLPLLFFVVAVSEAEETVAAHLTTDDAGYLTVIQGFATQLQCLVDTCTDKVLWYKDDILLFNGTEFQKDSHLDEAAFVLNHNADIDEKRGCRDECKSSSDCETGFSCIENQCCACKREDYSLVLRNLTFEDSGRYRCQISNTSEQLEFQVEVLESGLRGGFHENISYDHSKCCQDKGISNMCRAMCKPSDMGNFHFDPTSCKTDDYKNFLSCATDGGKRSHVHCCKIQMVPSFCYDFCSADFQMLRRSHRLCLYYLPEIFECYNRAYLPYPDAPEDVMVNAIEHNQLSVCWKPPPIQPTNKDFPVKNYTVFYKQILSFPFFPGLDDSGSDLPFLAGGDYGELTDIIDDDYEINGEINGDNVPSPPTLPPVPALRPKRWLEKREIEVEINGKRVKRQTMVLVTRDESSNTTTVREFKYENVTTNATCFTLKDLRSATRYSIYVTARNDYGESVPSLRSVTLTNVHTITNGTSLPNTPKCCREANVSEFCAAKMCDPTQSVNLLSTISISTGCRQEWPKVSPCIADGRNHTECCKKLGVQAECLPVCAGSTEELSMNAMLCLNLDLSTIYQCMREGYETHPSPPMNVTVDQIKEKSVVISWSDPAANSHLVESFTILLKRNLHGAEIKRFENVTSPYKIDDLEMDASYTVSVKSHSFKGTSLPSTAILFQTAPPMDQVCPIGEPLLLDSGARFRCSDNSPCPLSYTCTEFDDSGYCCLQQSETSTDFHSCCSSRSLKDECLETCLYNSTSFPETCISHLNTWVQCGSEGHDHSRCCEQSGLPKECMTGCRHPFELPENCSTYTEKLRYCFATHLSRQPTLVKNLHTVRVGEKNVVLVWDASMNANEYEVQLFDIDNTTRRKNVTKPRYEITDLAPGREYKARVIAFNVASSSPPSWNISFITLPEDSIANEPLAPSGLKIVWNYGTRVNVTWQKVNKKMDGSALGGKPEYAVSYICSDHDNTWAVIKTNETWVVLTHLIEDKRYLVYVVATVKGQPSKSSSVITILAQQDSMGLPEPTIKLMPNEGVYKIGEKITVECSVETNEKNLSIEITSAGKRFHNDRQMNFLSKEIEISKEIDTIACLVSDKDGRQNVQMRNIVIIFGPILQVDRGIVHAFDDMSARISCTVSGFPIPNVHFEKDSKSIGHGHGEEIKIRNPSIHTYQYTLILRNATNQAGLYHCIAERNGTHSEGIIELITEKPIELPVNPRKIFNCCKEKGITGDCLEACAIGKVASNLTCKEHAKSMLKCADDVRDHSDCCVMKGVKGRCLALCSGDSVAENVDCTQYALPIMECFIISHESSPQQPQNLDYKPIDTNKIRVTWGDPSAANNLVFYAIYYKKRDTEDDFTMVKTATQSVELKVDSESTYEIGIIAANAFGHSPIKFLTSSPFTYSRSDSNNSFLYIVFLLVACSIVVIGIMLLGKRKNLVPAIFKRQQFNNNDPTVAFENPAFNSEVEIRGLGDGGARAERETDWHSQDLQPSNATDRNGMRYSKLET</sequence>
<proteinExistence type="predicted"/>
<dbReference type="PROSITE" id="PS50853">
    <property type="entry name" value="FN3"/>
    <property type="match status" value="5"/>
</dbReference>
<dbReference type="SUPFAM" id="SSF48726">
    <property type="entry name" value="Immunoglobulin"/>
    <property type="match status" value="2"/>
</dbReference>
<evidence type="ECO:0000256" key="1">
    <source>
        <dbReference type="ARBA" id="ARBA00022737"/>
    </source>
</evidence>
<dbReference type="Pfam" id="PF01682">
    <property type="entry name" value="DB"/>
    <property type="match status" value="4"/>
</dbReference>
<accession>A0AAF3FKP5</accession>
<dbReference type="InterPro" id="IPR006150">
    <property type="entry name" value="Cys_repeat_1"/>
</dbReference>
<evidence type="ECO:0000256" key="2">
    <source>
        <dbReference type="ARBA" id="ARBA00023157"/>
    </source>
</evidence>
<evidence type="ECO:0000259" key="7">
    <source>
        <dbReference type="PROSITE" id="PS50853"/>
    </source>
</evidence>
<dbReference type="GO" id="GO:0045214">
    <property type="term" value="P:sarcomere organization"/>
    <property type="evidence" value="ECO:0007669"/>
    <property type="project" value="TreeGrafter"/>
</dbReference>
<reference evidence="9" key="1">
    <citation type="submission" date="2024-02" db="UniProtKB">
        <authorList>
            <consortium name="WormBaseParasite"/>
        </authorList>
    </citation>
    <scope>IDENTIFICATION</scope>
</reference>
<dbReference type="InterPro" id="IPR013783">
    <property type="entry name" value="Ig-like_fold"/>
</dbReference>
<dbReference type="InterPro" id="IPR003961">
    <property type="entry name" value="FN3_dom"/>
</dbReference>
<feature type="signal peptide" evidence="5">
    <location>
        <begin position="1"/>
        <end position="18"/>
    </location>
</feature>
<dbReference type="InterPro" id="IPR003598">
    <property type="entry name" value="Ig_sub2"/>
</dbReference>
<feature type="compositionally biased region" description="Polar residues" evidence="3">
    <location>
        <begin position="1478"/>
        <end position="1487"/>
    </location>
</feature>
<keyword evidence="4" id="KW-1133">Transmembrane helix</keyword>
<evidence type="ECO:0000256" key="5">
    <source>
        <dbReference type="SAM" id="SignalP"/>
    </source>
</evidence>
<feature type="domain" description="Fibronectin type-III" evidence="7">
    <location>
        <begin position="916"/>
        <end position="1012"/>
    </location>
</feature>
<evidence type="ECO:0000313" key="9">
    <source>
        <dbReference type="WBParaSite" id="MBELARI_LOCUS7568"/>
    </source>
</evidence>
<dbReference type="InterPro" id="IPR002602">
    <property type="entry name" value="DB"/>
</dbReference>
<dbReference type="Gene3D" id="2.60.40.10">
    <property type="entry name" value="Immunoglobulins"/>
    <property type="match status" value="7"/>
</dbReference>
<protein>
    <submittedName>
        <fullName evidence="9">Ig-like and fibronectin type-III domain-containing protein C25G4.10</fullName>
    </submittedName>
</protein>
<keyword evidence="1" id="KW-0677">Repeat</keyword>
<dbReference type="SUPFAM" id="SSF49265">
    <property type="entry name" value="Fibronectin type III"/>
    <property type="match status" value="3"/>
</dbReference>
<dbReference type="InterPro" id="IPR036116">
    <property type="entry name" value="FN3_sf"/>
</dbReference>
<feature type="region of interest" description="Disordered" evidence="3">
    <location>
        <begin position="1467"/>
        <end position="1498"/>
    </location>
</feature>
<evidence type="ECO:0000259" key="6">
    <source>
        <dbReference type="PROSITE" id="PS50835"/>
    </source>
</evidence>
<dbReference type="InterPro" id="IPR003599">
    <property type="entry name" value="Ig_sub"/>
</dbReference>
<feature type="compositionally biased region" description="Basic and acidic residues" evidence="3">
    <location>
        <begin position="1467"/>
        <end position="1477"/>
    </location>
</feature>
<dbReference type="PANTHER" id="PTHR13817">
    <property type="entry name" value="TITIN"/>
    <property type="match status" value="1"/>
</dbReference>
<dbReference type="Pfam" id="PF00041">
    <property type="entry name" value="fn3"/>
    <property type="match status" value="2"/>
</dbReference>
<dbReference type="Proteomes" id="UP000887575">
    <property type="component" value="Unassembled WGS sequence"/>
</dbReference>
<dbReference type="InterPro" id="IPR007110">
    <property type="entry name" value="Ig-like_dom"/>
</dbReference>
<feature type="domain" description="Ig-like" evidence="6">
    <location>
        <begin position="7"/>
        <end position="153"/>
    </location>
</feature>
<evidence type="ECO:0000256" key="3">
    <source>
        <dbReference type="SAM" id="MobiDB-lite"/>
    </source>
</evidence>
<feature type="transmembrane region" description="Helical" evidence="4">
    <location>
        <begin position="1403"/>
        <end position="1423"/>
    </location>
</feature>
<keyword evidence="2" id="KW-1015">Disulfide bond</keyword>
<feature type="domain" description="Ig-like" evidence="6">
    <location>
        <begin position="1106"/>
        <end position="1196"/>
    </location>
</feature>
<dbReference type="WBParaSite" id="MBELARI_LOCUS7568">
    <property type="protein sequence ID" value="MBELARI_LOCUS7568"/>
    <property type="gene ID" value="MBELARI_LOCUS7568"/>
</dbReference>
<dbReference type="GO" id="GO:0031430">
    <property type="term" value="C:M band"/>
    <property type="evidence" value="ECO:0007669"/>
    <property type="project" value="TreeGrafter"/>
</dbReference>
<name>A0AAF3FKP5_9BILA</name>
<keyword evidence="4" id="KW-0472">Membrane</keyword>
<dbReference type="PANTHER" id="PTHR13817:SF177">
    <property type="entry name" value="IG-LIKE AND FIBRONECTIN TYPE-III DOMAIN-CONTAINING PROTEIN 1-RELATED"/>
    <property type="match status" value="1"/>
</dbReference>
<organism evidence="8 9">
    <name type="scientific">Mesorhabditis belari</name>
    <dbReference type="NCBI Taxonomy" id="2138241"/>
    <lineage>
        <taxon>Eukaryota</taxon>
        <taxon>Metazoa</taxon>
        <taxon>Ecdysozoa</taxon>
        <taxon>Nematoda</taxon>
        <taxon>Chromadorea</taxon>
        <taxon>Rhabditida</taxon>
        <taxon>Rhabditina</taxon>
        <taxon>Rhabditomorpha</taxon>
        <taxon>Rhabditoidea</taxon>
        <taxon>Rhabditidae</taxon>
        <taxon>Mesorhabditinae</taxon>
        <taxon>Mesorhabditis</taxon>
    </lineage>
</organism>
<keyword evidence="8" id="KW-1185">Reference proteome</keyword>
<feature type="domain" description="Fibronectin type-III" evidence="7">
    <location>
        <begin position="1306"/>
        <end position="1398"/>
    </location>
</feature>
<dbReference type="PROSITE" id="PS50835">
    <property type="entry name" value="IG_LIKE"/>
    <property type="match status" value="2"/>
</dbReference>
<dbReference type="SMART" id="SM00409">
    <property type="entry name" value="IG"/>
    <property type="match status" value="2"/>
</dbReference>
<feature type="chain" id="PRO_5042046631" evidence="5">
    <location>
        <begin position="19"/>
        <end position="1498"/>
    </location>
</feature>
<evidence type="ECO:0000256" key="4">
    <source>
        <dbReference type="SAM" id="Phobius"/>
    </source>
</evidence>
<dbReference type="SMART" id="SM00408">
    <property type="entry name" value="IGc2"/>
    <property type="match status" value="2"/>
</dbReference>
<dbReference type="SMART" id="SM00060">
    <property type="entry name" value="FN3"/>
    <property type="match status" value="5"/>
</dbReference>
<feature type="domain" description="Fibronectin type-III" evidence="7">
    <location>
        <begin position="822"/>
        <end position="907"/>
    </location>
</feature>
<keyword evidence="5" id="KW-0732">Signal</keyword>
<dbReference type="InterPro" id="IPR050964">
    <property type="entry name" value="Striated_Muscle_Regulatory"/>
</dbReference>
<feature type="domain" description="Fibronectin type-III" evidence="7">
    <location>
        <begin position="365"/>
        <end position="468"/>
    </location>
</feature>
<feature type="domain" description="Fibronectin type-III" evidence="7">
    <location>
        <begin position="585"/>
        <end position="676"/>
    </location>
</feature>